<name>A0A398BE45_9BACI</name>
<dbReference type="GO" id="GO:0019867">
    <property type="term" value="C:outer membrane"/>
    <property type="evidence" value="ECO:0007669"/>
    <property type="project" value="InterPro"/>
</dbReference>
<keyword evidence="3" id="KW-1133">Transmembrane helix</keyword>
<keyword evidence="6" id="KW-1185">Reference proteome</keyword>
<dbReference type="RefSeq" id="WP_119116482.1">
    <property type="nucleotide sequence ID" value="NZ_QWVS01000013.1"/>
</dbReference>
<evidence type="ECO:0000259" key="4">
    <source>
        <dbReference type="Pfam" id="PF04355"/>
    </source>
</evidence>
<dbReference type="InterPro" id="IPR007450">
    <property type="entry name" value="BamE_dom"/>
</dbReference>
<dbReference type="InterPro" id="IPR037873">
    <property type="entry name" value="BamE-like"/>
</dbReference>
<keyword evidence="3" id="KW-0812">Transmembrane</keyword>
<evidence type="ECO:0000256" key="3">
    <source>
        <dbReference type="SAM" id="Phobius"/>
    </source>
</evidence>
<comment type="caution">
    <text evidence="5">The sequence shown here is derived from an EMBL/GenBank/DDBJ whole genome shotgun (WGS) entry which is preliminary data.</text>
</comment>
<accession>A0A398BE45</accession>
<evidence type="ECO:0000313" key="6">
    <source>
        <dbReference type="Proteomes" id="UP000266016"/>
    </source>
</evidence>
<dbReference type="EMBL" id="QWVS01000013">
    <property type="protein sequence ID" value="RID87088.1"/>
    <property type="molecule type" value="Genomic_DNA"/>
</dbReference>
<evidence type="ECO:0000256" key="1">
    <source>
        <dbReference type="ARBA" id="ARBA00022729"/>
    </source>
</evidence>
<dbReference type="AlphaFoldDB" id="A0A398BE45"/>
<dbReference type="Proteomes" id="UP000266016">
    <property type="component" value="Unassembled WGS sequence"/>
</dbReference>
<dbReference type="Pfam" id="PF04355">
    <property type="entry name" value="BamE"/>
    <property type="match status" value="1"/>
</dbReference>
<keyword evidence="1" id="KW-0732">Signal</keyword>
<evidence type="ECO:0000256" key="2">
    <source>
        <dbReference type="ARBA" id="ARBA00023136"/>
    </source>
</evidence>
<organism evidence="5 6">
    <name type="scientific">Peribacillus asahii</name>
    <dbReference type="NCBI Taxonomy" id="228899"/>
    <lineage>
        <taxon>Bacteria</taxon>
        <taxon>Bacillati</taxon>
        <taxon>Bacillota</taxon>
        <taxon>Bacilli</taxon>
        <taxon>Bacillales</taxon>
        <taxon>Bacillaceae</taxon>
        <taxon>Peribacillus</taxon>
    </lineage>
</organism>
<proteinExistence type="predicted"/>
<dbReference type="Gene3D" id="3.30.1450.10">
    <property type="match status" value="1"/>
</dbReference>
<keyword evidence="2 3" id="KW-0472">Membrane</keyword>
<protein>
    <submittedName>
        <fullName evidence="5">Outer membrane protein assembly factor BamE</fullName>
    </submittedName>
</protein>
<gene>
    <name evidence="5" type="primary">bamE</name>
    <name evidence="5" type="ORF">D1953_07175</name>
</gene>
<feature type="transmembrane region" description="Helical" evidence="3">
    <location>
        <begin position="6"/>
        <end position="24"/>
    </location>
</feature>
<feature type="domain" description="Outer membrane protein assembly factor BamE" evidence="4">
    <location>
        <begin position="62"/>
        <end position="98"/>
    </location>
</feature>
<sequence>MWVFSVLFLLSGLITIVGLFLLIPKKTRTKGKQISIGFFLVCLVSYAIAPEKSYPNDEPGTITKAQYKQIKDGMTKDKIINILGEPHSKDDDINEWEYSGINGVEKKSYASFHFDPDDKLEFKLEGGLLSKIETTDASTNDVPANEDYTYDIEFAIEETIGENVNWDDESKDVVKKVEVNDNIGKNDGSKLILVHLNGPIALTGSGVRQKVNEQTLEIAKALTQDDSLDFEIDSITYWWYLPLTDSYGKTKEKTAYKISLERDTLENINYEDLAYVDLPTIANQYNVLFNDQE</sequence>
<evidence type="ECO:0000313" key="5">
    <source>
        <dbReference type="EMBL" id="RID87088.1"/>
    </source>
</evidence>
<reference evidence="5 6" key="1">
    <citation type="submission" date="2018-08" db="EMBL/GenBank/DDBJ databases">
        <title>Bacillus jemisoniae sp. nov., Bacillus chryseoplanitiae sp. nov., Bacillus resnikiae sp. nov., and Bacillus frankliniae sp. nov., isolated from Viking spacecraft and associated surfaces.</title>
        <authorList>
            <person name="Seuylemezian A."/>
            <person name="Vaishampayan P."/>
        </authorList>
    </citation>
    <scope>NUCLEOTIDE SEQUENCE [LARGE SCALE GENOMIC DNA]</scope>
    <source>
        <strain evidence="5 6">MA001</strain>
    </source>
</reference>